<dbReference type="SUPFAM" id="SSF52540">
    <property type="entry name" value="P-loop containing nucleoside triphosphate hydrolases"/>
    <property type="match status" value="1"/>
</dbReference>
<dbReference type="InParanoid" id="A0A369JGU0"/>
<dbReference type="InterPro" id="IPR052980">
    <property type="entry name" value="Crinkler_effector"/>
</dbReference>
<dbReference type="STRING" id="39966.A0A369JGU0"/>
<name>A0A369JGU0_HYPMA</name>
<proteinExistence type="predicted"/>
<dbReference type="PANTHER" id="PTHR33129:SF1">
    <property type="entry name" value="ATP-BINDING PROTEIN"/>
    <property type="match status" value="1"/>
</dbReference>
<evidence type="ECO:0000313" key="1">
    <source>
        <dbReference type="EMBL" id="RDB19797.1"/>
    </source>
</evidence>
<evidence type="ECO:0000313" key="2">
    <source>
        <dbReference type="Proteomes" id="UP000076154"/>
    </source>
</evidence>
<keyword evidence="2" id="KW-1185">Reference proteome</keyword>
<dbReference type="EMBL" id="LUEZ02000071">
    <property type="protein sequence ID" value="RDB19797.1"/>
    <property type="molecule type" value="Genomic_DNA"/>
</dbReference>
<gene>
    <name evidence="1" type="ORF">Hypma_013108</name>
</gene>
<dbReference type="Proteomes" id="UP000076154">
    <property type="component" value="Unassembled WGS sequence"/>
</dbReference>
<dbReference type="AlphaFoldDB" id="A0A369JGU0"/>
<organism evidence="1 2">
    <name type="scientific">Hypsizygus marmoreus</name>
    <name type="common">White beech mushroom</name>
    <name type="synonym">Agaricus marmoreus</name>
    <dbReference type="NCBI Taxonomy" id="39966"/>
    <lineage>
        <taxon>Eukaryota</taxon>
        <taxon>Fungi</taxon>
        <taxon>Dikarya</taxon>
        <taxon>Basidiomycota</taxon>
        <taxon>Agaricomycotina</taxon>
        <taxon>Agaricomycetes</taxon>
        <taxon>Agaricomycetidae</taxon>
        <taxon>Agaricales</taxon>
        <taxon>Tricholomatineae</taxon>
        <taxon>Lyophyllaceae</taxon>
        <taxon>Hypsizygus</taxon>
    </lineage>
</organism>
<protein>
    <submittedName>
        <fullName evidence="1">Uncharacterized protein</fullName>
    </submittedName>
</protein>
<sequence length="597" mass="67204">MLPQARSSMDSIVAADPSWIAKTKWELAPQPWQELLKHFRNPATAVLAQSEAKKFPYTLALPSSATRPTFLHHTEDKMLVRKSYDELFERVSRLREQRPRSGVVVTGQPGVGKTIWLYYVLVQLLRKLEVVIFATEGMIYVFYHDAVYCLRDTVVGKVDLPYSSGTLTRRLWCLIDPDQGVVAPPAVLTSRYVFPVEAASPNPGRYSAWIKQRGGRVWGMPLWSHEELRAGVRLQSMYQTLVSAERGASSSAVAVADEVIPPAIEEKLKVATDKYGTSARDVYRGLFEPNILEKAIAWAVDGLTYQDIVNAIPSPDFTPSKVSHRIMCVDPHTPTSMHIDMGINDNDDFAINFKSAEIMNRVKAKHVSLKYDQCHALLSLCLTLPESSTFAGWVFETMAHSFLRASTHDSSFGTNLSNLIPMVQSAGSSTSPVFSTCDRSVVFSSLTNRFPVKKRNIQNVDFTSLSQQEPYLDYYVSNMPNNPLFDSFIFEFNETAKTGVAVVWIIKSTIRTENQGLDEGYAHINAIREVALEHTKTLLDTGKKRKRGWPEPKVELKYVLVCPNQLHGVEWTWTMPKGWEGHGGKLRGDVYRQRIPL</sequence>
<dbReference type="OrthoDB" id="2340858at2759"/>
<accession>A0A369JGU0</accession>
<dbReference type="PANTHER" id="PTHR33129">
    <property type="entry name" value="PROTEIN KINASE DOMAIN-CONTAINING PROTEIN-RELATED"/>
    <property type="match status" value="1"/>
</dbReference>
<reference evidence="1" key="1">
    <citation type="submission" date="2018-04" db="EMBL/GenBank/DDBJ databases">
        <title>Whole genome sequencing of Hypsizygus marmoreus.</title>
        <authorList>
            <person name="Choi I.-G."/>
            <person name="Min B."/>
            <person name="Kim J.-G."/>
            <person name="Kim S."/>
            <person name="Oh Y.-L."/>
            <person name="Kong W.-S."/>
            <person name="Park H."/>
            <person name="Jeong J."/>
            <person name="Song E.-S."/>
        </authorList>
    </citation>
    <scope>NUCLEOTIDE SEQUENCE [LARGE SCALE GENOMIC DNA]</scope>
    <source>
        <strain evidence="1">51987-8</strain>
    </source>
</reference>
<dbReference type="InterPro" id="IPR027417">
    <property type="entry name" value="P-loop_NTPase"/>
</dbReference>
<comment type="caution">
    <text evidence="1">The sequence shown here is derived from an EMBL/GenBank/DDBJ whole genome shotgun (WGS) entry which is preliminary data.</text>
</comment>